<dbReference type="Proteomes" id="UP000030742">
    <property type="component" value="Unassembled WGS sequence"/>
</dbReference>
<reference evidence="1 2" key="1">
    <citation type="journal article" date="2013" name="Genome Biol.">
        <title>Draft genome of the mountain pine beetle, Dendroctonus ponderosae Hopkins, a major forest pest.</title>
        <authorList>
            <person name="Keeling C.I."/>
            <person name="Yuen M.M."/>
            <person name="Liao N.Y."/>
            <person name="Docking T.R."/>
            <person name="Chan S.K."/>
            <person name="Taylor G.A."/>
            <person name="Palmquist D.L."/>
            <person name="Jackman S.D."/>
            <person name="Nguyen A."/>
            <person name="Li M."/>
            <person name="Henderson H."/>
            <person name="Janes J.K."/>
            <person name="Zhao Y."/>
            <person name="Pandoh P."/>
            <person name="Moore R."/>
            <person name="Sperling F.A."/>
            <person name="Huber D.P."/>
            <person name="Birol I."/>
            <person name="Jones S.J."/>
            <person name="Bohlmann J."/>
        </authorList>
    </citation>
    <scope>NUCLEOTIDE SEQUENCE</scope>
</reference>
<organism evidence="1 2">
    <name type="scientific">Dendroctonus ponderosae</name>
    <name type="common">Mountain pine beetle</name>
    <dbReference type="NCBI Taxonomy" id="77166"/>
    <lineage>
        <taxon>Eukaryota</taxon>
        <taxon>Metazoa</taxon>
        <taxon>Ecdysozoa</taxon>
        <taxon>Arthropoda</taxon>
        <taxon>Hexapoda</taxon>
        <taxon>Insecta</taxon>
        <taxon>Pterygota</taxon>
        <taxon>Neoptera</taxon>
        <taxon>Endopterygota</taxon>
        <taxon>Coleoptera</taxon>
        <taxon>Polyphaga</taxon>
        <taxon>Cucujiformia</taxon>
        <taxon>Curculionidae</taxon>
        <taxon>Scolytinae</taxon>
        <taxon>Dendroctonus</taxon>
    </lineage>
</organism>
<evidence type="ECO:0000313" key="1">
    <source>
        <dbReference type="EMBL" id="ERL86614.1"/>
    </source>
</evidence>
<dbReference type="AlphaFoldDB" id="U4TYB0"/>
<sequence>MLECLESGTFLSKLFNEKTKSTDRENESNSAEVNRPHIPKDIFVPSEHGLIMYWHIGRSRKAKATVAITKKKNVKSQLNFHCHSCLFWWPHFAFSNRYVETLACIYDEKTYKSSSINIFNTIPRGEISIKISSLFWHASKTAINNQQHGNDESGHPAGIHDGVGPLIFDCLSLAVCHHNRQSALIPCRLWMVEEVKDLLTF</sequence>
<dbReference type="EMBL" id="KB631841">
    <property type="protein sequence ID" value="ERL86614.1"/>
    <property type="molecule type" value="Genomic_DNA"/>
</dbReference>
<name>U4TYB0_DENPD</name>
<accession>U4TYB0</accession>
<proteinExistence type="predicted"/>
<protein>
    <submittedName>
        <fullName evidence="1">Uncharacterized protein</fullName>
    </submittedName>
</protein>
<gene>
    <name evidence="1" type="ORF">D910_04021</name>
</gene>
<evidence type="ECO:0000313" key="2">
    <source>
        <dbReference type="Proteomes" id="UP000030742"/>
    </source>
</evidence>